<evidence type="ECO:0000313" key="13">
    <source>
        <dbReference type="Proteomes" id="UP001152320"/>
    </source>
</evidence>
<keyword evidence="9" id="KW-0968">Cytoplasmic vesicle</keyword>
<dbReference type="GO" id="GO:0045893">
    <property type="term" value="P:positive regulation of DNA-templated transcription"/>
    <property type="evidence" value="ECO:0007669"/>
    <property type="project" value="TreeGrafter"/>
</dbReference>
<evidence type="ECO:0000256" key="9">
    <source>
        <dbReference type="ARBA" id="ARBA00023329"/>
    </source>
</evidence>
<evidence type="ECO:0000256" key="3">
    <source>
        <dbReference type="ARBA" id="ARBA00022490"/>
    </source>
</evidence>
<dbReference type="GO" id="GO:0005776">
    <property type="term" value="C:autophagosome"/>
    <property type="evidence" value="ECO:0007669"/>
    <property type="project" value="UniProtKB-SubCell"/>
</dbReference>
<protein>
    <submittedName>
        <fullName evidence="12">Tumor protein p53-inducible nuclear protein 1</fullName>
    </submittedName>
</protein>
<evidence type="ECO:0000256" key="1">
    <source>
        <dbReference type="ARBA" id="ARBA00004419"/>
    </source>
</evidence>
<evidence type="ECO:0000256" key="10">
    <source>
        <dbReference type="ARBA" id="ARBA00034306"/>
    </source>
</evidence>
<proteinExistence type="predicted"/>
<comment type="caution">
    <text evidence="12">The sequence shown here is derived from an EMBL/GenBank/DDBJ whole genome shotgun (WGS) entry which is preliminary data.</text>
</comment>
<feature type="compositionally biased region" description="Basic residues" evidence="11">
    <location>
        <begin position="130"/>
        <end position="139"/>
    </location>
</feature>
<dbReference type="GO" id="GO:0000045">
    <property type="term" value="P:autophagosome assembly"/>
    <property type="evidence" value="ECO:0007669"/>
    <property type="project" value="TreeGrafter"/>
</dbReference>
<evidence type="ECO:0000313" key="12">
    <source>
        <dbReference type="EMBL" id="KAJ8041971.1"/>
    </source>
</evidence>
<evidence type="ECO:0000256" key="7">
    <source>
        <dbReference type="ARBA" id="ARBA00023163"/>
    </source>
</evidence>
<dbReference type="AlphaFoldDB" id="A0A9Q1HE98"/>
<dbReference type="GO" id="GO:0016604">
    <property type="term" value="C:nuclear body"/>
    <property type="evidence" value="ECO:0007669"/>
    <property type="project" value="UniProtKB-SubCell"/>
</dbReference>
<evidence type="ECO:0000256" key="2">
    <source>
        <dbReference type="ARBA" id="ARBA00004514"/>
    </source>
</evidence>
<keyword evidence="13" id="KW-1185">Reference proteome</keyword>
<evidence type="ECO:0000256" key="11">
    <source>
        <dbReference type="SAM" id="MobiDB-lite"/>
    </source>
</evidence>
<reference evidence="12" key="1">
    <citation type="submission" date="2021-10" db="EMBL/GenBank/DDBJ databases">
        <title>Tropical sea cucumber genome reveals ecological adaptation and Cuvierian tubules defense mechanism.</title>
        <authorList>
            <person name="Chen T."/>
        </authorList>
    </citation>
    <scope>NUCLEOTIDE SEQUENCE</scope>
    <source>
        <strain evidence="12">Nanhai2018</strain>
        <tissue evidence="12">Muscle</tissue>
    </source>
</reference>
<gene>
    <name evidence="12" type="ORF">HOLleu_12923</name>
</gene>
<evidence type="ECO:0000256" key="6">
    <source>
        <dbReference type="ARBA" id="ARBA00023159"/>
    </source>
</evidence>
<keyword evidence="6" id="KW-0010">Activator</keyword>
<sequence>MFSSISEYFFGASTPGTEPAEIQEVKMGTMSNNEAYQTETMDMEETEDDWVLVDVTNDDRLAPMMEKVQEKEKVNRRLEESWFVTPPPCFTASGHTKEHLTTSPMEDLLIEHPSMSVYVGKAKNQENRTPRRKAQRPKQVRNNQIAKRCNNLRVRQSKPQRAAAVAARLGIQSSSGFSIEQAENAKKVQRKQLSRNKLDKQNKNIHQQSIGTKRRHHRNTMKSPLAFHKQPR</sequence>
<evidence type="ECO:0000256" key="5">
    <source>
        <dbReference type="ARBA" id="ARBA00023015"/>
    </source>
</evidence>
<keyword evidence="5" id="KW-0805">Transcription regulation</keyword>
<evidence type="ECO:0000256" key="8">
    <source>
        <dbReference type="ARBA" id="ARBA00023242"/>
    </source>
</evidence>
<dbReference type="PANTHER" id="PTHR31671">
    <property type="entry name" value="DIABETES AND OBESITY REGULATED, ISOFORM G"/>
    <property type="match status" value="1"/>
</dbReference>
<keyword evidence="8" id="KW-0539">Nucleus</keyword>
<dbReference type="GO" id="GO:0005829">
    <property type="term" value="C:cytosol"/>
    <property type="evidence" value="ECO:0007669"/>
    <property type="project" value="UniProtKB-SubCell"/>
</dbReference>
<dbReference type="Proteomes" id="UP001152320">
    <property type="component" value="Chromosome 5"/>
</dbReference>
<feature type="region of interest" description="Disordered" evidence="11">
    <location>
        <begin position="121"/>
        <end position="142"/>
    </location>
</feature>
<dbReference type="InterPro" id="IPR029431">
    <property type="entry name" value="TP53INP"/>
</dbReference>
<keyword evidence="3" id="KW-0963">Cytoplasm</keyword>
<dbReference type="OrthoDB" id="10041339at2759"/>
<comment type="subcellular location">
    <subcellularLocation>
        <location evidence="2">Cytoplasm</location>
        <location evidence="2">Cytosol</location>
    </subcellularLocation>
    <subcellularLocation>
        <location evidence="1">Cytoplasmic vesicle</location>
        <location evidence="1">Autophagosome</location>
    </subcellularLocation>
    <subcellularLocation>
        <location evidence="10">Nucleus</location>
        <location evidence="10">Nuclear body</location>
    </subcellularLocation>
</comment>
<name>A0A9Q1HE98_HOLLE</name>
<evidence type="ECO:0000256" key="4">
    <source>
        <dbReference type="ARBA" id="ARBA00023006"/>
    </source>
</evidence>
<keyword evidence="7" id="KW-0804">Transcription</keyword>
<accession>A0A9Q1HE98</accession>
<dbReference type="PANTHER" id="PTHR31671:SF3">
    <property type="entry name" value="DIABETES AND OBESITY REGULATED, ISOFORM G"/>
    <property type="match status" value="1"/>
</dbReference>
<keyword evidence="4" id="KW-0072">Autophagy</keyword>
<dbReference type="Pfam" id="PF14839">
    <property type="entry name" value="DOR"/>
    <property type="match status" value="1"/>
</dbReference>
<dbReference type="GO" id="GO:0031410">
    <property type="term" value="C:cytoplasmic vesicle"/>
    <property type="evidence" value="ECO:0007669"/>
    <property type="project" value="UniProtKB-KW"/>
</dbReference>
<dbReference type="EMBL" id="JAIZAY010000005">
    <property type="protein sequence ID" value="KAJ8041971.1"/>
    <property type="molecule type" value="Genomic_DNA"/>
</dbReference>
<organism evidence="12 13">
    <name type="scientific">Holothuria leucospilota</name>
    <name type="common">Black long sea cucumber</name>
    <name type="synonym">Mertensiothuria leucospilota</name>
    <dbReference type="NCBI Taxonomy" id="206669"/>
    <lineage>
        <taxon>Eukaryota</taxon>
        <taxon>Metazoa</taxon>
        <taxon>Echinodermata</taxon>
        <taxon>Eleutherozoa</taxon>
        <taxon>Echinozoa</taxon>
        <taxon>Holothuroidea</taxon>
        <taxon>Aspidochirotacea</taxon>
        <taxon>Aspidochirotida</taxon>
        <taxon>Holothuriidae</taxon>
        <taxon>Holothuria</taxon>
    </lineage>
</organism>
<feature type="region of interest" description="Disordered" evidence="11">
    <location>
        <begin position="182"/>
        <end position="232"/>
    </location>
</feature>